<dbReference type="EMBL" id="JASAOG010000065">
    <property type="protein sequence ID" value="KAK0055994.1"/>
    <property type="molecule type" value="Genomic_DNA"/>
</dbReference>
<evidence type="ECO:0000256" key="1">
    <source>
        <dbReference type="ARBA" id="ARBA00004141"/>
    </source>
</evidence>
<evidence type="ECO:0000256" key="7">
    <source>
        <dbReference type="ARBA" id="ARBA00023128"/>
    </source>
</evidence>
<evidence type="ECO:0000256" key="6">
    <source>
        <dbReference type="ARBA" id="ARBA00022989"/>
    </source>
</evidence>
<keyword evidence="5 10" id="KW-0999">Mitochondrion inner membrane</keyword>
<proteinExistence type="inferred from homology"/>
<dbReference type="Pfam" id="PF00153">
    <property type="entry name" value="Mito_carr"/>
    <property type="match status" value="3"/>
</dbReference>
<dbReference type="GO" id="GO:1904983">
    <property type="term" value="P:glycine import into mitochondrion"/>
    <property type="evidence" value="ECO:0007669"/>
    <property type="project" value="UniProtKB-UniRule"/>
</dbReference>
<dbReference type="SUPFAM" id="SSF103506">
    <property type="entry name" value="Mitochondrial carrier"/>
    <property type="match status" value="1"/>
</dbReference>
<evidence type="ECO:0000256" key="8">
    <source>
        <dbReference type="ARBA" id="ARBA00023136"/>
    </source>
</evidence>
<dbReference type="Gene3D" id="1.50.40.10">
    <property type="entry name" value="Mitochondrial carrier domain"/>
    <property type="match status" value="1"/>
</dbReference>
<keyword evidence="7 10" id="KW-0496">Mitochondrion</keyword>
<comment type="catalytic activity">
    <reaction evidence="9 10">
        <text>glycine(in) = glycine(out)</text>
        <dbReference type="Rhea" id="RHEA:70715"/>
        <dbReference type="ChEBI" id="CHEBI:57305"/>
    </reaction>
</comment>
<evidence type="ECO:0000256" key="5">
    <source>
        <dbReference type="ARBA" id="ARBA00022792"/>
    </source>
</evidence>
<reference evidence="12" key="2">
    <citation type="submission" date="2023-04" db="EMBL/GenBank/DDBJ databases">
        <authorList>
            <person name="Bu L."/>
            <person name="Lu L."/>
            <person name="Laidemitt M.R."/>
            <person name="Zhang S.M."/>
            <person name="Mutuku M."/>
            <person name="Mkoji G."/>
            <person name="Steinauer M."/>
            <person name="Loker E.S."/>
        </authorList>
    </citation>
    <scope>NUCLEOTIDE SEQUENCE</scope>
    <source>
        <strain evidence="12">KasaAsao</strain>
        <tissue evidence="12">Whole Snail</tissue>
    </source>
</reference>
<keyword evidence="2 10" id="KW-0813">Transport</keyword>
<evidence type="ECO:0000256" key="10">
    <source>
        <dbReference type="HAMAP-Rule" id="MF_03064"/>
    </source>
</evidence>
<dbReference type="GO" id="GO:0005743">
    <property type="term" value="C:mitochondrial inner membrane"/>
    <property type="evidence" value="ECO:0007669"/>
    <property type="project" value="UniProtKB-SubCell"/>
</dbReference>
<feature type="repeat" description="Solcar" evidence="11">
    <location>
        <begin position="27"/>
        <end position="113"/>
    </location>
</feature>
<keyword evidence="13" id="KW-1185">Reference proteome</keyword>
<dbReference type="HAMAP" id="MF_03064">
    <property type="entry name" value="SLC25A38"/>
    <property type="match status" value="1"/>
</dbReference>
<reference evidence="12" key="1">
    <citation type="journal article" date="2023" name="PLoS Negl. Trop. Dis.">
        <title>A genome sequence for Biomphalaria pfeifferi, the major vector snail for the human-infecting parasite Schistosoma mansoni.</title>
        <authorList>
            <person name="Bu L."/>
            <person name="Lu L."/>
            <person name="Laidemitt M.R."/>
            <person name="Zhang S.M."/>
            <person name="Mutuku M."/>
            <person name="Mkoji G."/>
            <person name="Steinauer M."/>
            <person name="Loker E.S."/>
        </authorList>
    </citation>
    <scope>NUCLEOTIDE SEQUENCE</scope>
    <source>
        <strain evidence="12">KasaAsao</strain>
    </source>
</reference>
<protein>
    <recommendedName>
        <fullName evidence="10">Mitochondrial glycine transporter</fullName>
    </recommendedName>
    <alternativeName>
        <fullName evidence="10">Solute carrier family 25 member 38 homolog</fullName>
    </alternativeName>
</protein>
<organism evidence="12 13">
    <name type="scientific">Biomphalaria pfeifferi</name>
    <name type="common">Bloodfluke planorb</name>
    <name type="synonym">Freshwater snail</name>
    <dbReference type="NCBI Taxonomy" id="112525"/>
    <lineage>
        <taxon>Eukaryota</taxon>
        <taxon>Metazoa</taxon>
        <taxon>Spiralia</taxon>
        <taxon>Lophotrochozoa</taxon>
        <taxon>Mollusca</taxon>
        <taxon>Gastropoda</taxon>
        <taxon>Heterobranchia</taxon>
        <taxon>Euthyneura</taxon>
        <taxon>Panpulmonata</taxon>
        <taxon>Hygrophila</taxon>
        <taxon>Lymnaeoidea</taxon>
        <taxon>Planorbidae</taxon>
        <taxon>Biomphalaria</taxon>
    </lineage>
</organism>
<keyword evidence="3 10" id="KW-0812">Transmembrane</keyword>
<dbReference type="PROSITE" id="PS50920">
    <property type="entry name" value="SOLCAR"/>
    <property type="match status" value="3"/>
</dbReference>
<evidence type="ECO:0000256" key="4">
    <source>
        <dbReference type="ARBA" id="ARBA00022737"/>
    </source>
</evidence>
<dbReference type="PANTHER" id="PTHR46181">
    <property type="entry name" value="MITOCHONDRIAL GLYCINE TRANSPORTER"/>
    <property type="match status" value="1"/>
</dbReference>
<sequence>MTTKHESDVSQPNIKSNQPWLKNIYATPVVKSFIAGTLSGTCSTVLFQPFDLVKTRLQKSVNIGSKLGMIAEFKNVIKNENVSGLWNGLIPSLWRCVPGIGLYFASLHWMKSTLGNTQPHPVESFLIGASARTIAGIVVLPFTVIKTRYESGDFKYNGIIHAIKFTYAKEGLQGLYSGLAPTLLRDVPFSGIYLMFYTQLKALSSSNVDTSSLINFTNGIIAGTFTSFITQPADVIKTNMQLYPLKYGRLKTVIPYIHSKCGLFGFWRGIIPRSLRRTLMSALSWTVYEEVIKVCDVKT</sequence>
<comment type="function">
    <text evidence="10">Mitochondrial glycine transporter that imports glycine into the mitochondrial matrix. Plays an important role in providing glycine for the first enzymatic step in heme biosynthesis, the condensation of glycine with succinyl-CoA to produce 5-aminolevulinate (ALA) in the miochondrial matrix.</text>
</comment>
<feature type="repeat" description="Solcar" evidence="11">
    <location>
        <begin position="119"/>
        <end position="203"/>
    </location>
</feature>
<evidence type="ECO:0000313" key="12">
    <source>
        <dbReference type="EMBL" id="KAK0055994.1"/>
    </source>
</evidence>
<comment type="subcellular location">
    <subcellularLocation>
        <location evidence="1">Membrane</location>
        <topology evidence="1">Multi-pass membrane protein</topology>
    </subcellularLocation>
    <subcellularLocation>
        <location evidence="10">Mitochondrion inner membrane</location>
        <topology evidence="10">Multi-pass membrane protein</topology>
    </subcellularLocation>
</comment>
<evidence type="ECO:0000256" key="9">
    <source>
        <dbReference type="ARBA" id="ARBA00034060"/>
    </source>
</evidence>
<dbReference type="PANTHER" id="PTHR46181:SF3">
    <property type="entry name" value="MITOCHONDRIAL GLYCINE TRANSPORTER"/>
    <property type="match status" value="1"/>
</dbReference>
<comment type="similarity">
    <text evidence="10">Belongs to the mitochondrial carrier (TC 2.A.29) family. SLC25A38 subfamily.</text>
</comment>
<accession>A0AAD8BJZ1</accession>
<dbReference type="AlphaFoldDB" id="A0AAD8BJZ1"/>
<evidence type="ECO:0000256" key="3">
    <source>
        <dbReference type="ARBA" id="ARBA00022692"/>
    </source>
</evidence>
<keyword evidence="4 10" id="KW-0677">Repeat</keyword>
<feature type="repeat" description="Solcar" evidence="11">
    <location>
        <begin position="210"/>
        <end position="294"/>
    </location>
</feature>
<dbReference type="PRINTS" id="PR00926">
    <property type="entry name" value="MITOCARRIER"/>
</dbReference>
<keyword evidence="8 10" id="KW-0472">Membrane</keyword>
<dbReference type="InterPro" id="IPR030847">
    <property type="entry name" value="Hem25/SLC25A38"/>
</dbReference>
<dbReference type="InterPro" id="IPR002067">
    <property type="entry name" value="MCP"/>
</dbReference>
<dbReference type="GO" id="GO:0015187">
    <property type="term" value="F:glycine transmembrane transporter activity"/>
    <property type="evidence" value="ECO:0007669"/>
    <property type="project" value="UniProtKB-UniRule"/>
</dbReference>
<dbReference type="InterPro" id="IPR018108">
    <property type="entry name" value="MCP_transmembrane"/>
</dbReference>
<name>A0AAD8BJZ1_BIOPF</name>
<dbReference type="Proteomes" id="UP001233172">
    <property type="component" value="Unassembled WGS sequence"/>
</dbReference>
<evidence type="ECO:0000313" key="13">
    <source>
        <dbReference type="Proteomes" id="UP001233172"/>
    </source>
</evidence>
<gene>
    <name evidence="12" type="ORF">Bpfe_014663</name>
</gene>
<keyword evidence="6 10" id="KW-1133">Transmembrane helix</keyword>
<dbReference type="InterPro" id="IPR023395">
    <property type="entry name" value="MCP_dom_sf"/>
</dbReference>
<comment type="caution">
    <text evidence="12">The sequence shown here is derived from an EMBL/GenBank/DDBJ whole genome shotgun (WGS) entry which is preliminary data.</text>
</comment>
<evidence type="ECO:0000256" key="11">
    <source>
        <dbReference type="PROSITE-ProRule" id="PRU00282"/>
    </source>
</evidence>
<evidence type="ECO:0000256" key="2">
    <source>
        <dbReference type="ARBA" id="ARBA00022448"/>
    </source>
</evidence>